<dbReference type="Proteomes" id="UP000518266">
    <property type="component" value="Unassembled WGS sequence"/>
</dbReference>
<comment type="caution">
    <text evidence="1">The sequence shown here is derived from an EMBL/GenBank/DDBJ whole genome shotgun (WGS) entry which is preliminary data.</text>
</comment>
<accession>A0A7J5Y9W0</accession>
<gene>
    <name evidence="1" type="ORF">F7725_002839</name>
</gene>
<name>A0A7J5Y9W0_DISMA</name>
<dbReference type="OrthoDB" id="8927571at2759"/>
<organism evidence="1 2">
    <name type="scientific">Dissostichus mawsoni</name>
    <name type="common">Antarctic cod</name>
    <dbReference type="NCBI Taxonomy" id="36200"/>
    <lineage>
        <taxon>Eukaryota</taxon>
        <taxon>Metazoa</taxon>
        <taxon>Chordata</taxon>
        <taxon>Craniata</taxon>
        <taxon>Vertebrata</taxon>
        <taxon>Euteleostomi</taxon>
        <taxon>Actinopterygii</taxon>
        <taxon>Neopterygii</taxon>
        <taxon>Teleostei</taxon>
        <taxon>Neoteleostei</taxon>
        <taxon>Acanthomorphata</taxon>
        <taxon>Eupercaria</taxon>
        <taxon>Perciformes</taxon>
        <taxon>Notothenioidei</taxon>
        <taxon>Nototheniidae</taxon>
        <taxon>Dissostichus</taxon>
    </lineage>
</organism>
<dbReference type="AlphaFoldDB" id="A0A7J5Y9W0"/>
<keyword evidence="2" id="KW-1185">Reference proteome</keyword>
<protein>
    <submittedName>
        <fullName evidence="1">Uncharacterized protein</fullName>
    </submittedName>
</protein>
<evidence type="ECO:0000313" key="1">
    <source>
        <dbReference type="EMBL" id="KAF3845761.1"/>
    </source>
</evidence>
<sequence length="82" mass="9215">MTCWPILERWPALKIESQVAQSDEPDIDDMAVGLLLISAKSTNPTLCCPERMAVVLEGNRVIELHTLAEAFILLYALIYAWI</sequence>
<evidence type="ECO:0000313" key="2">
    <source>
        <dbReference type="Proteomes" id="UP000518266"/>
    </source>
</evidence>
<dbReference type="EMBL" id="JAAKFY010000014">
    <property type="protein sequence ID" value="KAF3845761.1"/>
    <property type="molecule type" value="Genomic_DNA"/>
</dbReference>
<reference evidence="1 2" key="1">
    <citation type="submission" date="2020-03" db="EMBL/GenBank/DDBJ databases">
        <title>Dissostichus mawsoni Genome sequencing and assembly.</title>
        <authorList>
            <person name="Park H."/>
        </authorList>
    </citation>
    <scope>NUCLEOTIDE SEQUENCE [LARGE SCALE GENOMIC DNA]</scope>
    <source>
        <strain evidence="1">DM0001</strain>
        <tissue evidence="1">Muscle</tissue>
    </source>
</reference>
<proteinExistence type="predicted"/>